<accession>A0A9P6E0P7</accession>
<gene>
    <name evidence="2" type="ORF">BS47DRAFT_1335566</name>
</gene>
<evidence type="ECO:0000256" key="1">
    <source>
        <dbReference type="SAM" id="Phobius"/>
    </source>
</evidence>
<dbReference type="Proteomes" id="UP000886523">
    <property type="component" value="Unassembled WGS sequence"/>
</dbReference>
<sequence length="132" mass="15382">MSMPQKMLDLAPSLLHTISPLRARCPHRLYRYSSLPHHRSRRRSVVPRFIFYYLALGGLTASLIELPRRAWARSTARHADMTSCTRFSWGHQTDAYAMKEEMRRLQDFGDIRKTQICPHPSTTWNSLPAPFV</sequence>
<keyword evidence="1" id="KW-0812">Transmembrane</keyword>
<feature type="transmembrane region" description="Helical" evidence="1">
    <location>
        <begin position="49"/>
        <end position="67"/>
    </location>
</feature>
<dbReference type="EMBL" id="MU128910">
    <property type="protein sequence ID" value="KAF9520882.1"/>
    <property type="molecule type" value="Genomic_DNA"/>
</dbReference>
<comment type="caution">
    <text evidence="2">The sequence shown here is derived from an EMBL/GenBank/DDBJ whole genome shotgun (WGS) entry which is preliminary data.</text>
</comment>
<keyword evidence="3" id="KW-1185">Reference proteome</keyword>
<keyword evidence="1" id="KW-1133">Transmembrane helix</keyword>
<evidence type="ECO:0000313" key="3">
    <source>
        <dbReference type="Proteomes" id="UP000886523"/>
    </source>
</evidence>
<name>A0A9P6E0P7_9AGAM</name>
<proteinExistence type="predicted"/>
<protein>
    <submittedName>
        <fullName evidence="2">Uncharacterized protein</fullName>
    </submittedName>
</protein>
<organism evidence="2 3">
    <name type="scientific">Hydnum rufescens UP504</name>
    <dbReference type="NCBI Taxonomy" id="1448309"/>
    <lineage>
        <taxon>Eukaryota</taxon>
        <taxon>Fungi</taxon>
        <taxon>Dikarya</taxon>
        <taxon>Basidiomycota</taxon>
        <taxon>Agaricomycotina</taxon>
        <taxon>Agaricomycetes</taxon>
        <taxon>Cantharellales</taxon>
        <taxon>Hydnaceae</taxon>
        <taxon>Hydnum</taxon>
    </lineage>
</organism>
<dbReference type="AlphaFoldDB" id="A0A9P6E0P7"/>
<evidence type="ECO:0000313" key="2">
    <source>
        <dbReference type="EMBL" id="KAF9520882.1"/>
    </source>
</evidence>
<keyword evidence="1" id="KW-0472">Membrane</keyword>
<reference evidence="2" key="1">
    <citation type="journal article" date="2020" name="Nat. Commun.">
        <title>Large-scale genome sequencing of mycorrhizal fungi provides insights into the early evolution of symbiotic traits.</title>
        <authorList>
            <person name="Miyauchi S."/>
            <person name="Kiss E."/>
            <person name="Kuo A."/>
            <person name="Drula E."/>
            <person name="Kohler A."/>
            <person name="Sanchez-Garcia M."/>
            <person name="Morin E."/>
            <person name="Andreopoulos B."/>
            <person name="Barry K.W."/>
            <person name="Bonito G."/>
            <person name="Buee M."/>
            <person name="Carver A."/>
            <person name="Chen C."/>
            <person name="Cichocki N."/>
            <person name="Clum A."/>
            <person name="Culley D."/>
            <person name="Crous P.W."/>
            <person name="Fauchery L."/>
            <person name="Girlanda M."/>
            <person name="Hayes R.D."/>
            <person name="Keri Z."/>
            <person name="LaButti K."/>
            <person name="Lipzen A."/>
            <person name="Lombard V."/>
            <person name="Magnuson J."/>
            <person name="Maillard F."/>
            <person name="Murat C."/>
            <person name="Nolan M."/>
            <person name="Ohm R.A."/>
            <person name="Pangilinan J."/>
            <person name="Pereira M.F."/>
            <person name="Perotto S."/>
            <person name="Peter M."/>
            <person name="Pfister S."/>
            <person name="Riley R."/>
            <person name="Sitrit Y."/>
            <person name="Stielow J.B."/>
            <person name="Szollosi G."/>
            <person name="Zifcakova L."/>
            <person name="Stursova M."/>
            <person name="Spatafora J.W."/>
            <person name="Tedersoo L."/>
            <person name="Vaario L.M."/>
            <person name="Yamada A."/>
            <person name="Yan M."/>
            <person name="Wang P."/>
            <person name="Xu J."/>
            <person name="Bruns T."/>
            <person name="Baldrian P."/>
            <person name="Vilgalys R."/>
            <person name="Dunand C."/>
            <person name="Henrissat B."/>
            <person name="Grigoriev I.V."/>
            <person name="Hibbett D."/>
            <person name="Nagy L.G."/>
            <person name="Martin F.M."/>
        </authorList>
    </citation>
    <scope>NUCLEOTIDE SEQUENCE</scope>
    <source>
        <strain evidence="2">UP504</strain>
    </source>
</reference>